<dbReference type="RefSeq" id="XP_012864016.1">
    <property type="nucleotide sequence ID" value="XM_013008562.1"/>
</dbReference>
<proteinExistence type="inferred from homology"/>
<evidence type="ECO:0000256" key="5">
    <source>
        <dbReference type="ARBA" id="ARBA00022989"/>
    </source>
</evidence>
<evidence type="ECO:0000256" key="4">
    <source>
        <dbReference type="ARBA" id="ARBA00022725"/>
    </source>
</evidence>
<keyword evidence="6 9" id="KW-0472">Membrane</keyword>
<dbReference type="PROSITE" id="PS50262">
    <property type="entry name" value="G_PROTEIN_RECEP_F1_2"/>
    <property type="match status" value="1"/>
</dbReference>
<comment type="subcellular location">
    <subcellularLocation>
        <location evidence="9">Cell membrane</location>
        <topology evidence="9">Multi-pass membrane protein</topology>
    </subcellularLocation>
    <subcellularLocation>
        <location evidence="1">Membrane</location>
        <topology evidence="1">Multi-pass membrane protein</topology>
    </subcellularLocation>
</comment>
<dbReference type="PANTHER" id="PTHR26450:SF59">
    <property type="entry name" value="OLFACTORY RECEPTOR"/>
    <property type="match status" value="1"/>
</dbReference>
<keyword evidence="3 8" id="KW-0812">Transmembrane</keyword>
<feature type="transmembrane region" description="Helical" evidence="9">
    <location>
        <begin position="60"/>
        <end position="80"/>
    </location>
</feature>
<dbReference type="InterPro" id="IPR017452">
    <property type="entry name" value="GPCR_Rhodpsn_7TM"/>
</dbReference>
<keyword evidence="2 9" id="KW-0716">Sensory transduction</keyword>
<evidence type="ECO:0000256" key="7">
    <source>
        <dbReference type="ARBA" id="ARBA00023224"/>
    </source>
</evidence>
<evidence type="ECO:0000256" key="2">
    <source>
        <dbReference type="ARBA" id="ARBA00022606"/>
    </source>
</evidence>
<evidence type="ECO:0000256" key="1">
    <source>
        <dbReference type="ARBA" id="ARBA00004141"/>
    </source>
</evidence>
<accession>A0ABM0ZU03</accession>
<evidence type="ECO:0000256" key="9">
    <source>
        <dbReference type="RuleBase" id="RU363047"/>
    </source>
</evidence>
<gene>
    <name evidence="12" type="primary">LOC101652171</name>
</gene>
<dbReference type="PANTHER" id="PTHR26450">
    <property type="entry name" value="OLFACTORY RECEPTOR 56B1-RELATED"/>
    <property type="match status" value="1"/>
</dbReference>
<dbReference type="PROSITE" id="PS00237">
    <property type="entry name" value="G_PROTEIN_RECEP_F1_1"/>
    <property type="match status" value="1"/>
</dbReference>
<dbReference type="PRINTS" id="PR00245">
    <property type="entry name" value="OLFACTORYR"/>
</dbReference>
<dbReference type="PRINTS" id="PR00237">
    <property type="entry name" value="GPCRRHODOPSN"/>
</dbReference>
<keyword evidence="8 12" id="KW-0675">Receptor</keyword>
<evidence type="ECO:0000313" key="12">
    <source>
        <dbReference type="RefSeq" id="XP_012864016.1"/>
    </source>
</evidence>
<protein>
    <recommendedName>
        <fullName evidence="9">Olfactory receptor</fullName>
    </recommendedName>
</protein>
<reference evidence="12" key="1">
    <citation type="submission" date="2025-08" db="UniProtKB">
        <authorList>
            <consortium name="RefSeq"/>
        </authorList>
    </citation>
    <scope>IDENTIFICATION</scope>
</reference>
<keyword evidence="4 9" id="KW-0552">Olfaction</keyword>
<keyword evidence="9" id="KW-1003">Cell membrane</keyword>
<keyword evidence="11" id="KW-1185">Reference proteome</keyword>
<feature type="transmembrane region" description="Helical" evidence="9">
    <location>
        <begin position="92"/>
        <end position="121"/>
    </location>
</feature>
<feature type="transmembrane region" description="Helical" evidence="9">
    <location>
        <begin position="273"/>
        <end position="295"/>
    </location>
</feature>
<feature type="transmembrane region" description="Helical" evidence="9">
    <location>
        <begin position="238"/>
        <end position="261"/>
    </location>
</feature>
<dbReference type="SUPFAM" id="SSF81321">
    <property type="entry name" value="Family A G protein-coupled receptor-like"/>
    <property type="match status" value="1"/>
</dbReference>
<feature type="transmembrane region" description="Helical" evidence="9">
    <location>
        <begin position="198"/>
        <end position="217"/>
    </location>
</feature>
<keyword evidence="7 8" id="KW-0807">Transducer</keyword>
<keyword evidence="5 9" id="KW-1133">Transmembrane helix</keyword>
<sequence length="302" mass="33573">MAENAIHDYISSFFLVGILGLQAFHSWIGIPVCLLFALTLLGNTVIIVTIKLEPSLHQPMYFFLCMLAMNGMVLASSTAPRMLGIFWLDAHWYVFGVCLAQMYFIHTFCIFESALLVAMAFDRYVAICIPLRYTTILTTPMVIKMGLTGITRAVLMVLPCPLLIKRLPYYTKYIINHTYCEHMAVVKLASASTHINRAYGISVALSVMLLDLGFIATSYVKILQAVFRLSSQNARSKALGTCAAHVCTILVSYTPALFSFLTHRIGKKVPPSVHIIFASMYLLVPPAVNPLVYGVKTKQICD</sequence>
<dbReference type="CDD" id="cd15953">
    <property type="entry name" value="7tmA_OR52P-like"/>
    <property type="match status" value="1"/>
</dbReference>
<name>A0ABM0ZU03_ECHTE</name>
<dbReference type="InterPro" id="IPR000276">
    <property type="entry name" value="GPCR_Rhodpsn"/>
</dbReference>
<dbReference type="Pfam" id="PF13853">
    <property type="entry name" value="7tm_4"/>
    <property type="match status" value="1"/>
</dbReference>
<evidence type="ECO:0000256" key="6">
    <source>
        <dbReference type="ARBA" id="ARBA00023136"/>
    </source>
</evidence>
<evidence type="ECO:0000256" key="8">
    <source>
        <dbReference type="RuleBase" id="RU000688"/>
    </source>
</evidence>
<feature type="transmembrane region" description="Helical" evidence="9">
    <location>
        <begin position="142"/>
        <end position="164"/>
    </location>
</feature>
<dbReference type="InterPro" id="IPR000725">
    <property type="entry name" value="Olfact_rcpt"/>
</dbReference>
<dbReference type="Gene3D" id="1.20.1070.10">
    <property type="entry name" value="Rhodopsin 7-helix transmembrane proteins"/>
    <property type="match status" value="1"/>
</dbReference>
<organism evidence="11 12">
    <name type="scientific">Echinops telfairi</name>
    <name type="common">Lesser hedgehog tenrec</name>
    <dbReference type="NCBI Taxonomy" id="9371"/>
    <lineage>
        <taxon>Eukaryota</taxon>
        <taxon>Metazoa</taxon>
        <taxon>Chordata</taxon>
        <taxon>Craniata</taxon>
        <taxon>Vertebrata</taxon>
        <taxon>Euteleostomi</taxon>
        <taxon>Mammalia</taxon>
        <taxon>Eutheria</taxon>
        <taxon>Afrotheria</taxon>
        <taxon>Tenrecidae</taxon>
        <taxon>Tenrecinae</taxon>
        <taxon>Echinops</taxon>
    </lineage>
</organism>
<dbReference type="InterPro" id="IPR050402">
    <property type="entry name" value="OR51/52/56-like"/>
</dbReference>
<dbReference type="GeneID" id="101652171"/>
<evidence type="ECO:0000256" key="3">
    <source>
        <dbReference type="ARBA" id="ARBA00022692"/>
    </source>
</evidence>
<evidence type="ECO:0000259" key="10">
    <source>
        <dbReference type="PROSITE" id="PS50262"/>
    </source>
</evidence>
<dbReference type="Proteomes" id="UP000694863">
    <property type="component" value="Unplaced"/>
</dbReference>
<feature type="transmembrane region" description="Helical" evidence="9">
    <location>
        <begin position="24"/>
        <end position="48"/>
    </location>
</feature>
<evidence type="ECO:0000313" key="11">
    <source>
        <dbReference type="Proteomes" id="UP000694863"/>
    </source>
</evidence>
<comment type="similarity">
    <text evidence="8">Belongs to the G-protein coupled receptor 1 family.</text>
</comment>
<keyword evidence="8" id="KW-0297">G-protein coupled receptor</keyword>
<feature type="domain" description="G-protein coupled receptors family 1 profile" evidence="10">
    <location>
        <begin position="42"/>
        <end position="293"/>
    </location>
</feature>